<organism evidence="2 3">
    <name type="scientific">Actinidia rufa</name>
    <dbReference type="NCBI Taxonomy" id="165716"/>
    <lineage>
        <taxon>Eukaryota</taxon>
        <taxon>Viridiplantae</taxon>
        <taxon>Streptophyta</taxon>
        <taxon>Embryophyta</taxon>
        <taxon>Tracheophyta</taxon>
        <taxon>Spermatophyta</taxon>
        <taxon>Magnoliopsida</taxon>
        <taxon>eudicotyledons</taxon>
        <taxon>Gunneridae</taxon>
        <taxon>Pentapetalae</taxon>
        <taxon>asterids</taxon>
        <taxon>Ericales</taxon>
        <taxon>Actinidiaceae</taxon>
        <taxon>Actinidia</taxon>
    </lineage>
</organism>
<dbReference type="Proteomes" id="UP000585474">
    <property type="component" value="Unassembled WGS sequence"/>
</dbReference>
<evidence type="ECO:0000256" key="1">
    <source>
        <dbReference type="SAM" id="MobiDB-lite"/>
    </source>
</evidence>
<dbReference type="AlphaFoldDB" id="A0A7J0EJ76"/>
<feature type="region of interest" description="Disordered" evidence="1">
    <location>
        <begin position="57"/>
        <end position="81"/>
    </location>
</feature>
<evidence type="ECO:0000313" key="2">
    <source>
        <dbReference type="EMBL" id="GFY85979.1"/>
    </source>
</evidence>
<sequence>MAAGKMNPTETVAVAPVNWSASQMLGTKLAPRKMKPIRAAVTEKNLRLSKAIGMAYGKKRPSTLRRREKNTIGKTSIRWTQ</sequence>
<dbReference type="EMBL" id="BJWL01000004">
    <property type="protein sequence ID" value="GFY85979.1"/>
    <property type="molecule type" value="Genomic_DNA"/>
</dbReference>
<comment type="caution">
    <text evidence="2">The sequence shown here is derived from an EMBL/GenBank/DDBJ whole genome shotgun (WGS) entry which is preliminary data.</text>
</comment>
<evidence type="ECO:0000313" key="3">
    <source>
        <dbReference type="Proteomes" id="UP000585474"/>
    </source>
</evidence>
<name>A0A7J0EJ76_9ERIC</name>
<keyword evidence="3" id="KW-1185">Reference proteome</keyword>
<feature type="compositionally biased region" description="Polar residues" evidence="1">
    <location>
        <begin position="72"/>
        <end position="81"/>
    </location>
</feature>
<gene>
    <name evidence="2" type="ORF">Acr_04g0007170</name>
</gene>
<feature type="compositionally biased region" description="Basic residues" evidence="1">
    <location>
        <begin position="57"/>
        <end position="68"/>
    </location>
</feature>
<proteinExistence type="predicted"/>
<reference evidence="2 3" key="1">
    <citation type="submission" date="2019-07" db="EMBL/GenBank/DDBJ databases">
        <title>De Novo Assembly of kiwifruit Actinidia rufa.</title>
        <authorList>
            <person name="Sugita-Konishi S."/>
            <person name="Sato K."/>
            <person name="Mori E."/>
            <person name="Abe Y."/>
            <person name="Kisaki G."/>
            <person name="Hamano K."/>
            <person name="Suezawa K."/>
            <person name="Otani M."/>
            <person name="Fukuda T."/>
            <person name="Manabe T."/>
            <person name="Gomi K."/>
            <person name="Tabuchi M."/>
            <person name="Akimitsu K."/>
            <person name="Kataoka I."/>
        </authorList>
    </citation>
    <scope>NUCLEOTIDE SEQUENCE [LARGE SCALE GENOMIC DNA]</scope>
    <source>
        <strain evidence="3">cv. Fuchu</strain>
    </source>
</reference>
<protein>
    <submittedName>
        <fullName evidence="2">Uncharacterized protein</fullName>
    </submittedName>
</protein>
<accession>A0A7J0EJ76</accession>